<dbReference type="Pfam" id="PF01851">
    <property type="entry name" value="PC_rep"/>
    <property type="match status" value="3"/>
</dbReference>
<dbReference type="PANTHER" id="PTHR10943">
    <property type="entry name" value="26S PROTEASOME NON-ATPASE REGULATORY SUBUNIT"/>
    <property type="match status" value="1"/>
</dbReference>
<reference evidence="8" key="1">
    <citation type="journal article" date="2015" name="PLoS ONE">
        <title>Comprehensive Evaluation of Toxoplasma gondii VEG and Neospora caninum LIV Genomes with Tachyzoite Stage Transcriptome and Proteome Defines Novel Transcript Features.</title>
        <authorList>
            <person name="Ramaprasad A."/>
            <person name="Mourier T."/>
            <person name="Naeem R."/>
            <person name="Malas T.B."/>
            <person name="Moussa E."/>
            <person name="Panigrahi A."/>
            <person name="Vermont S.J."/>
            <person name="Otto T.D."/>
            <person name="Wastling J."/>
            <person name="Pain A."/>
        </authorList>
    </citation>
    <scope>NUCLEOTIDE SEQUENCE</scope>
    <source>
        <strain evidence="8">VEG</strain>
    </source>
</reference>
<feature type="region of interest" description="Disordered" evidence="5">
    <location>
        <begin position="908"/>
        <end position="938"/>
    </location>
</feature>
<dbReference type="GO" id="GO:0043161">
    <property type="term" value="P:proteasome-mediated ubiquitin-dependent protein catabolic process"/>
    <property type="evidence" value="ECO:0007669"/>
    <property type="project" value="TreeGrafter"/>
</dbReference>
<feature type="domain" description="26S proteasome regulatory subunit RPN2 C-terminal" evidence="6">
    <location>
        <begin position="949"/>
        <end position="1126"/>
    </location>
</feature>
<keyword evidence="3 4" id="KW-0647">Proteasome</keyword>
<feature type="region of interest" description="Disordered" evidence="5">
    <location>
        <begin position="1119"/>
        <end position="1156"/>
    </location>
</feature>
<protein>
    <submittedName>
        <fullName evidence="8">26S proteasome non-ATPase regulatory subunit 1,putative</fullName>
    </submittedName>
</protein>
<feature type="domain" description="26S proteasome non-ATPase regulatory subunit 1/RPN2 N-terminal" evidence="7">
    <location>
        <begin position="30"/>
        <end position="351"/>
    </location>
</feature>
<dbReference type="PANTHER" id="PTHR10943:SF2">
    <property type="entry name" value="26S PROTEASOME NON-ATPASE REGULATORY SUBUNIT 1"/>
    <property type="match status" value="1"/>
</dbReference>
<feature type="compositionally biased region" description="Basic and acidic residues" evidence="5">
    <location>
        <begin position="1127"/>
        <end position="1147"/>
    </location>
</feature>
<dbReference type="Pfam" id="PF13646">
    <property type="entry name" value="HEAT_2"/>
    <property type="match status" value="1"/>
</dbReference>
<dbReference type="AlphaFoldDB" id="A0A0F7UVS5"/>
<evidence type="ECO:0000313" key="8">
    <source>
        <dbReference type="EMBL" id="CEL74146.1"/>
    </source>
</evidence>
<dbReference type="EMBL" id="LN714497">
    <property type="protein sequence ID" value="CEL74146.1"/>
    <property type="molecule type" value="Genomic_DNA"/>
</dbReference>
<dbReference type="GO" id="GO:0034515">
    <property type="term" value="C:proteasome storage granule"/>
    <property type="evidence" value="ECO:0007669"/>
    <property type="project" value="TreeGrafter"/>
</dbReference>
<dbReference type="SUPFAM" id="SSF48371">
    <property type="entry name" value="ARM repeat"/>
    <property type="match status" value="1"/>
</dbReference>
<sequence>MSAGAVTAQPLPSPKAGLGAAMAFAPPASSAAGVLALLHERDSALQAASLHRLLQMIDVWWTEIADYLADIEALYEDESFAERQLAGFIASRVYFHLEEYGEALKFALGSGNWFDITQKSLYVQRMLAECVDTFIRNGQRAFVPQQLAAGRQVSVQLPEIDMEEDQDAAASAALNDAVEGVVRRLLEVCTEHGEGASYALGIAFDARRLDLVESILNSPRAIALPPTQPNSKCQLMLYCLDHVQTLISSKYFRSQIISLLTAEFEKCLPVYASGDAESTQKLSAEEQAEVRGLLFSGLCRCLVEQDASGRVAEILHQLLQESSGAEGLLMASQIAFDILQMENQSFQQALLDHPLLRAPEAPAGDPENSGESGERSTANGDAPAPDAEKKEENKEEKKEETKAEKKDPEEETEAEKKKKLLRSILSGEAQTAFSNQFLQRENHTDLMLLDLYKRSIDTRSSLLHHGVVLSHMLMQAGTSCDVFLRCNLDWMARANNWARFSATASLGVIHKGHVRDSMKLLRTYLPASASSAASSSPYSEGGAFYALGLISANQPSTSVRDYLLEQLQVAGTASEPKQQGCCLGLGLVCMGNAEDSEVYEALKQVLFLDSAVAGEAAALGVGLLLLGSSNAAAVDELLAYAQDTQHEKIRRACGIAVALLMFKKEQEADALIDQLCKDSDALIRYGGMFTIAMAYCATANSGAIRRLLHVSVSDVSDDVRRAAVIALGFVLCGDRQQLAQILKILSGSFNPHVRYGAALALAVACAGTGQKEVVDLLLPLSSDSTDFVRQGAFIGLGFVLQQVPDAACSEAGAVRQQLQRVIADKHEDVMARFGALLASGLIDAGGRNVVASMFSASGVLRQEAAVGFCLAFQLWYWYPLIHMVALSFSPSALIGVTISSAPALKKKEEKAAEKKDEKATDQKGEKPTETSESSEVEKYEPYLEGMSKLRVPAGWKVACVGAKKGQFAYVPSLASLEKKEGKKQTMKAVLSTTAKRNRQQKKKENEKKDAPETAKNEAMDVDEEPAKETEVTKNEADASAMDVDSEEKSEGRSKTEKGEKSEKEGEEENKDGTGKEVELKNPCRVLPQQLQCIQLLPNSRYQPIFPGRKAGFVLLRDTMPSDPDEFLEPRGEAPAAEEKPTEEKEPEPFTPFEWSG</sequence>
<feature type="compositionally biased region" description="Basic and acidic residues" evidence="5">
    <location>
        <begin position="1046"/>
        <end position="1063"/>
    </location>
</feature>
<dbReference type="Pfam" id="PF18004">
    <property type="entry name" value="RPN2_C"/>
    <property type="match status" value="1"/>
</dbReference>
<organism evidence="8">
    <name type="scientific">Toxoplasma gondii (strain ATCC 50861 / VEG)</name>
    <dbReference type="NCBI Taxonomy" id="432359"/>
    <lineage>
        <taxon>Eukaryota</taxon>
        <taxon>Sar</taxon>
        <taxon>Alveolata</taxon>
        <taxon>Apicomplexa</taxon>
        <taxon>Conoidasida</taxon>
        <taxon>Coccidia</taxon>
        <taxon>Eucoccidiorida</taxon>
        <taxon>Eimeriorina</taxon>
        <taxon>Sarcocystidae</taxon>
        <taxon>Toxoplasma</taxon>
    </lineage>
</organism>
<feature type="compositionally biased region" description="Basic and acidic residues" evidence="5">
    <location>
        <begin position="1002"/>
        <end position="1036"/>
    </location>
</feature>
<keyword evidence="2" id="KW-0677">Repeat</keyword>
<evidence type="ECO:0000256" key="2">
    <source>
        <dbReference type="ARBA" id="ARBA00022737"/>
    </source>
</evidence>
<feature type="compositionally biased region" description="Basic and acidic residues" evidence="5">
    <location>
        <begin position="386"/>
        <end position="408"/>
    </location>
</feature>
<feature type="region of interest" description="Disordered" evidence="5">
    <location>
        <begin position="978"/>
        <end position="1078"/>
    </location>
</feature>
<dbReference type="InterPro" id="IPR040623">
    <property type="entry name" value="RPN2_C"/>
</dbReference>
<dbReference type="GO" id="GO:0030234">
    <property type="term" value="F:enzyme regulator activity"/>
    <property type="evidence" value="ECO:0007669"/>
    <property type="project" value="UniProtKB-UniRule"/>
</dbReference>
<evidence type="ECO:0000259" key="6">
    <source>
        <dbReference type="Pfam" id="PF18004"/>
    </source>
</evidence>
<dbReference type="GO" id="GO:0042176">
    <property type="term" value="P:regulation of protein catabolic process"/>
    <property type="evidence" value="ECO:0007669"/>
    <property type="project" value="UniProtKB-UniRule"/>
</dbReference>
<dbReference type="InterPro" id="IPR016024">
    <property type="entry name" value="ARM-type_fold"/>
</dbReference>
<comment type="similarity">
    <text evidence="1 4">Belongs to the proteasome subunit S1 family.</text>
</comment>
<feature type="region of interest" description="Disordered" evidence="5">
    <location>
        <begin position="358"/>
        <end position="417"/>
    </location>
</feature>
<dbReference type="PIRSF" id="PIRSF015947">
    <property type="entry name" value="26S_Psome_Rpn2"/>
    <property type="match status" value="1"/>
</dbReference>
<accession>A0A0F7UVS5</accession>
<dbReference type="GO" id="GO:0005634">
    <property type="term" value="C:nucleus"/>
    <property type="evidence" value="ECO:0007669"/>
    <property type="project" value="TreeGrafter"/>
</dbReference>
<evidence type="ECO:0000256" key="1">
    <source>
        <dbReference type="ARBA" id="ARBA00006308"/>
    </source>
</evidence>
<gene>
    <name evidence="8" type="ORF">BN1205_049930</name>
</gene>
<dbReference type="InterPro" id="IPR011989">
    <property type="entry name" value="ARM-like"/>
</dbReference>
<proteinExistence type="inferred from homology"/>
<dbReference type="FunFam" id="1.25.10.10:FF:000017">
    <property type="entry name" value="26S proteasome non-ATPase regulatory subunit 1"/>
    <property type="match status" value="1"/>
</dbReference>
<dbReference type="InterPro" id="IPR016642">
    <property type="entry name" value="26S_Psome_Rpn2"/>
</dbReference>
<dbReference type="Gene3D" id="1.25.10.10">
    <property type="entry name" value="Leucine-rich Repeat Variant"/>
    <property type="match status" value="1"/>
</dbReference>
<dbReference type="Pfam" id="PF21505">
    <property type="entry name" value="RPN2_N"/>
    <property type="match status" value="1"/>
</dbReference>
<evidence type="ECO:0000256" key="3">
    <source>
        <dbReference type="ARBA" id="ARBA00022942"/>
    </source>
</evidence>
<evidence type="ECO:0000256" key="5">
    <source>
        <dbReference type="SAM" id="MobiDB-lite"/>
    </source>
</evidence>
<feature type="compositionally biased region" description="Polar residues" evidence="5">
    <location>
        <begin position="369"/>
        <end position="379"/>
    </location>
</feature>
<dbReference type="InterPro" id="IPR002015">
    <property type="entry name" value="Proteasome/cyclosome_rpt"/>
</dbReference>
<name>A0A0F7UVS5_TOXGV</name>
<dbReference type="InterPro" id="IPR048570">
    <property type="entry name" value="PSMD1_RPN2_N"/>
</dbReference>
<evidence type="ECO:0000259" key="7">
    <source>
        <dbReference type="Pfam" id="PF21505"/>
    </source>
</evidence>
<dbReference type="GO" id="GO:0008540">
    <property type="term" value="C:proteasome regulatory particle, base subcomplex"/>
    <property type="evidence" value="ECO:0007669"/>
    <property type="project" value="UniProtKB-UniRule"/>
</dbReference>
<evidence type="ECO:0000256" key="4">
    <source>
        <dbReference type="PIRNR" id="PIRNR015947"/>
    </source>
</evidence>